<dbReference type="PANTHER" id="PTHR12849:SF0">
    <property type="entry name" value="LARIAT DEBRANCHING ENZYME"/>
    <property type="match status" value="1"/>
</dbReference>
<dbReference type="AlphaFoldDB" id="B0CPL8"/>
<dbReference type="RefSeq" id="XP_001874322.1">
    <property type="nucleotide sequence ID" value="XM_001874287.1"/>
</dbReference>
<dbReference type="GO" id="GO:0005634">
    <property type="term" value="C:nucleus"/>
    <property type="evidence" value="ECO:0007669"/>
    <property type="project" value="TreeGrafter"/>
</dbReference>
<dbReference type="EMBL" id="DS547091">
    <property type="protein sequence ID" value="EDR16114.1"/>
    <property type="molecule type" value="Genomic_DNA"/>
</dbReference>
<dbReference type="Proteomes" id="UP000001194">
    <property type="component" value="Unassembled WGS sequence"/>
</dbReference>
<dbReference type="InterPro" id="IPR007708">
    <property type="entry name" value="DBR1_C"/>
</dbReference>
<dbReference type="Pfam" id="PF05011">
    <property type="entry name" value="DBR1"/>
    <property type="match status" value="1"/>
</dbReference>
<protein>
    <submittedName>
        <fullName evidence="2">Predicted protein</fullName>
    </submittedName>
</protein>
<reference evidence="2 3" key="1">
    <citation type="journal article" date="2008" name="Nature">
        <title>The genome of Laccaria bicolor provides insights into mycorrhizal symbiosis.</title>
        <authorList>
            <person name="Martin F."/>
            <person name="Aerts A."/>
            <person name="Ahren D."/>
            <person name="Brun A."/>
            <person name="Danchin E.G.J."/>
            <person name="Duchaussoy F."/>
            <person name="Gibon J."/>
            <person name="Kohler A."/>
            <person name="Lindquist E."/>
            <person name="Pereda V."/>
            <person name="Salamov A."/>
            <person name="Shapiro H.J."/>
            <person name="Wuyts J."/>
            <person name="Blaudez D."/>
            <person name="Buee M."/>
            <person name="Brokstein P."/>
            <person name="Canbaeck B."/>
            <person name="Cohen D."/>
            <person name="Courty P.E."/>
            <person name="Coutinho P.M."/>
            <person name="Delaruelle C."/>
            <person name="Detter J.C."/>
            <person name="Deveau A."/>
            <person name="DiFazio S."/>
            <person name="Duplessis S."/>
            <person name="Fraissinet-Tachet L."/>
            <person name="Lucic E."/>
            <person name="Frey-Klett P."/>
            <person name="Fourrey C."/>
            <person name="Feussner I."/>
            <person name="Gay G."/>
            <person name="Grimwood J."/>
            <person name="Hoegger P.J."/>
            <person name="Jain P."/>
            <person name="Kilaru S."/>
            <person name="Labbe J."/>
            <person name="Lin Y.C."/>
            <person name="Legue V."/>
            <person name="Le Tacon F."/>
            <person name="Marmeisse R."/>
            <person name="Melayah D."/>
            <person name="Montanini B."/>
            <person name="Muratet M."/>
            <person name="Nehls U."/>
            <person name="Niculita-Hirzel H."/>
            <person name="Oudot-Le Secq M.P."/>
            <person name="Peter M."/>
            <person name="Quesneville H."/>
            <person name="Rajashekar B."/>
            <person name="Reich M."/>
            <person name="Rouhier N."/>
            <person name="Schmutz J."/>
            <person name="Yin T."/>
            <person name="Chalot M."/>
            <person name="Henrissat B."/>
            <person name="Kuees U."/>
            <person name="Lucas S."/>
            <person name="Van de Peer Y."/>
            <person name="Podila G.K."/>
            <person name="Polle A."/>
            <person name="Pukkila P.J."/>
            <person name="Richardson P.M."/>
            <person name="Rouze P."/>
            <person name="Sanders I.R."/>
            <person name="Stajich J.E."/>
            <person name="Tunlid A."/>
            <person name="Tuskan G."/>
            <person name="Grigoriev I.V."/>
        </authorList>
    </citation>
    <scope>NUCLEOTIDE SEQUENCE [LARGE SCALE GENOMIC DNA]</scope>
    <source>
        <strain evidence="3">S238N-H82 / ATCC MYA-4686</strain>
    </source>
</reference>
<dbReference type="STRING" id="486041.B0CPL8"/>
<dbReference type="OrthoDB" id="407609at2759"/>
<name>B0CPL8_LACBS</name>
<proteinExistence type="predicted"/>
<dbReference type="InParanoid" id="B0CPL8"/>
<evidence type="ECO:0000313" key="3">
    <source>
        <dbReference type="Proteomes" id="UP000001194"/>
    </source>
</evidence>
<dbReference type="PANTHER" id="PTHR12849">
    <property type="entry name" value="RNA LARIAT DEBRANCHING ENZYME"/>
    <property type="match status" value="1"/>
</dbReference>
<organism evidence="3">
    <name type="scientific">Laccaria bicolor (strain S238N-H82 / ATCC MYA-4686)</name>
    <name type="common">Bicoloured deceiver</name>
    <name type="synonym">Laccaria laccata var. bicolor</name>
    <dbReference type="NCBI Taxonomy" id="486041"/>
    <lineage>
        <taxon>Eukaryota</taxon>
        <taxon>Fungi</taxon>
        <taxon>Dikarya</taxon>
        <taxon>Basidiomycota</taxon>
        <taxon>Agaricomycotina</taxon>
        <taxon>Agaricomycetes</taxon>
        <taxon>Agaricomycetidae</taxon>
        <taxon>Agaricales</taxon>
        <taxon>Agaricineae</taxon>
        <taxon>Hydnangiaceae</taxon>
        <taxon>Laccaria</taxon>
    </lineage>
</organism>
<dbReference type="GeneID" id="6069211"/>
<keyword evidence="3" id="KW-1185">Reference proteome</keyword>
<evidence type="ECO:0000259" key="1">
    <source>
        <dbReference type="Pfam" id="PF05011"/>
    </source>
</evidence>
<evidence type="ECO:0000313" key="2">
    <source>
        <dbReference type="EMBL" id="EDR16114.1"/>
    </source>
</evidence>
<sequence length="242" mass="27903">MKVFHHGWMNFEGIIRDGRKRRHRLSSFAGTTRRHFWELYHDGWLALNIYLLGHAWCSQVNGTQIAGMSGIYKAGEYRLEYYERLPYDQPSIRSIYPTRQYNDWLQPIEPHGNLKVLLKLRPGFGASVDADTLGSPPLMILLKTLIPKWWFTGHMHERFEAKVKRRGRIGGRGEAESEALDKCLPGRDFLEVIDFNPPTSSPCFSVQLTFDPEWLAITRATHHSSTRSMCLSREAKAERTGA</sequence>
<feature type="domain" description="Lariat debranching enzyme C-terminal" evidence="1">
    <location>
        <begin position="179"/>
        <end position="226"/>
    </location>
</feature>
<accession>B0CPL8</accession>
<dbReference type="HOGENOM" id="CLU_1147345_0_0_1"/>
<dbReference type="GO" id="GO:0000398">
    <property type="term" value="P:mRNA splicing, via spliceosome"/>
    <property type="evidence" value="ECO:0007669"/>
    <property type="project" value="TreeGrafter"/>
</dbReference>
<dbReference type="GO" id="GO:0008419">
    <property type="term" value="F:RNA lariat debranching enzyme activity"/>
    <property type="evidence" value="ECO:0007669"/>
    <property type="project" value="TreeGrafter"/>
</dbReference>
<dbReference type="KEGG" id="lbc:LACBIDRAFT_301878"/>
<gene>
    <name evidence="2" type="ORF">LACBIDRAFT_301878</name>
</gene>